<protein>
    <recommendedName>
        <fullName evidence="8">FAM234A/B beta-propeller domain-containing protein</fullName>
    </recommendedName>
</protein>
<evidence type="ECO:0000256" key="2">
    <source>
        <dbReference type="ARBA" id="ARBA00022692"/>
    </source>
</evidence>
<feature type="transmembrane region" description="Helical" evidence="7">
    <location>
        <begin position="148"/>
        <end position="169"/>
    </location>
</feature>
<dbReference type="Pfam" id="PF23727">
    <property type="entry name" value="Beta-prop_FAM234A_B"/>
    <property type="match status" value="1"/>
</dbReference>
<feature type="compositionally biased region" description="Acidic residues" evidence="6">
    <location>
        <begin position="71"/>
        <end position="83"/>
    </location>
</feature>
<dbReference type="Proteomes" id="UP001152803">
    <property type="component" value="Unassembled WGS sequence"/>
</dbReference>
<dbReference type="InterPro" id="IPR055409">
    <property type="entry name" value="Beta-prop_FAM234A_B"/>
</dbReference>
<evidence type="ECO:0000256" key="3">
    <source>
        <dbReference type="ARBA" id="ARBA00022989"/>
    </source>
</evidence>
<evidence type="ECO:0000313" key="9">
    <source>
        <dbReference type="EMBL" id="KAJ8254319.1"/>
    </source>
</evidence>
<gene>
    <name evidence="9" type="ORF">COCON_G00209310</name>
</gene>
<dbReference type="InterPro" id="IPR028994">
    <property type="entry name" value="Integrin_alpha_N"/>
</dbReference>
<keyword evidence="2 7" id="KW-0812">Transmembrane</keyword>
<dbReference type="PANTHER" id="PTHR21419">
    <property type="match status" value="1"/>
</dbReference>
<feature type="region of interest" description="Disordered" evidence="6">
    <location>
        <begin position="1"/>
        <end position="133"/>
    </location>
</feature>
<comment type="subcellular location">
    <subcellularLocation>
        <location evidence="1">Membrane</location>
        <topology evidence="1">Single-pass membrane protein</topology>
    </subcellularLocation>
</comment>
<reference evidence="9" key="1">
    <citation type="journal article" date="2023" name="Science">
        <title>Genome structures resolve the early diversification of teleost fishes.</title>
        <authorList>
            <person name="Parey E."/>
            <person name="Louis A."/>
            <person name="Montfort J."/>
            <person name="Bouchez O."/>
            <person name="Roques C."/>
            <person name="Iampietro C."/>
            <person name="Lluch J."/>
            <person name="Castinel A."/>
            <person name="Donnadieu C."/>
            <person name="Desvignes T."/>
            <person name="Floi Bucao C."/>
            <person name="Jouanno E."/>
            <person name="Wen M."/>
            <person name="Mejri S."/>
            <person name="Dirks R."/>
            <person name="Jansen H."/>
            <person name="Henkel C."/>
            <person name="Chen W.J."/>
            <person name="Zahm M."/>
            <person name="Cabau C."/>
            <person name="Klopp C."/>
            <person name="Thompson A.W."/>
            <person name="Robinson-Rechavi M."/>
            <person name="Braasch I."/>
            <person name="Lecointre G."/>
            <person name="Bobe J."/>
            <person name="Postlethwait J.H."/>
            <person name="Berthelot C."/>
            <person name="Roest Crollius H."/>
            <person name="Guiguen Y."/>
        </authorList>
    </citation>
    <scope>NUCLEOTIDE SEQUENCE</scope>
    <source>
        <strain evidence="9">Concon-B</strain>
    </source>
</reference>
<evidence type="ECO:0000313" key="10">
    <source>
        <dbReference type="Proteomes" id="UP001152803"/>
    </source>
</evidence>
<name>A0A9Q1HQF7_CONCO</name>
<dbReference type="Gene3D" id="2.130.10.10">
    <property type="entry name" value="YVTN repeat-like/Quinoprotein amine dehydrogenase"/>
    <property type="match status" value="1"/>
</dbReference>
<evidence type="ECO:0000256" key="5">
    <source>
        <dbReference type="ARBA" id="ARBA00025791"/>
    </source>
</evidence>
<keyword evidence="10" id="KW-1185">Reference proteome</keyword>
<dbReference type="EMBL" id="JAFJMO010000016">
    <property type="protein sequence ID" value="KAJ8254319.1"/>
    <property type="molecule type" value="Genomic_DNA"/>
</dbReference>
<evidence type="ECO:0000256" key="4">
    <source>
        <dbReference type="ARBA" id="ARBA00023136"/>
    </source>
</evidence>
<comment type="similarity">
    <text evidence="5">Belongs to the FAM234 family.</text>
</comment>
<feature type="compositionally biased region" description="Acidic residues" evidence="6">
    <location>
        <begin position="29"/>
        <end position="39"/>
    </location>
</feature>
<evidence type="ECO:0000256" key="6">
    <source>
        <dbReference type="SAM" id="MobiDB-lite"/>
    </source>
</evidence>
<evidence type="ECO:0000259" key="8">
    <source>
        <dbReference type="Pfam" id="PF23727"/>
    </source>
</evidence>
<sequence>MAAALSRALKLPGKKSSELGEYDPLTQADSEDESEEDDLVLNYPRNGLGRGSCLGAGASDLRTGRAGRLVEDDDEVEEDEEEWREQYPSKNRQEREELKTRQYWSQREGSRDVGSDGGGGTGSTGSSGLGSGTDLEEKAARLRGTVRTAFFLVPLCCAVLLVLLCAFLLPCKQSELDKSPQWERELGEAGGGFFPSLALWDVDGDAVEDVLVGVTQQTNESQPAGFQVNSKEYSVVAISAASGKQLWKTVVKEPVKSIQCGHQPQPRPVRGGTRAFLEGSLGPEGGSAAHSQKPLCLVIGSSHLMAVSGTTGKELWSASPGKIVSQAVLILDLDGDEVPDFLIATLPVDQVSSSFGLSLLLLSGVLGNQIGHSVTFNLTARGKLIGPDLHVTGLGAYYILFGLGTVEAASLKDIYIQATGRAPTKIGALKVKDPSWEKLRKNSSLIHISSSCEQVEFLLPLVAGLCNNHNNFDLVSNLNSSRSDWALVCGSSKLSVLRESDTHTEWTADSTDVHGRPAPGQFNEDGVPDLLVQQSVAPGVRKVQVIDGANGRGLWEAEFVCPQLDLEGSSMATSTGISVFLFWAGELQTLKNLTKAPVSQGVAPTVDPASPVLRRLYLLHPAYPTILMELTTTTDTLLSAAVSYQEQQKDASYITVSARPAKPGVQVLRSQSLRASIAGANTVRLGEDKQSGASVRPGAFEINKFFRNLSFRQQ</sequence>
<comment type="caution">
    <text evidence="9">The sequence shown here is derived from an EMBL/GenBank/DDBJ whole genome shotgun (WGS) entry which is preliminary data.</text>
</comment>
<dbReference type="AlphaFoldDB" id="A0A9Q1HQF7"/>
<dbReference type="InterPro" id="IPR011047">
    <property type="entry name" value="Quinoprotein_ADH-like_sf"/>
</dbReference>
<accession>A0A9Q1HQF7</accession>
<organism evidence="9 10">
    <name type="scientific">Conger conger</name>
    <name type="common">Conger eel</name>
    <name type="synonym">Muraena conger</name>
    <dbReference type="NCBI Taxonomy" id="82655"/>
    <lineage>
        <taxon>Eukaryota</taxon>
        <taxon>Metazoa</taxon>
        <taxon>Chordata</taxon>
        <taxon>Craniata</taxon>
        <taxon>Vertebrata</taxon>
        <taxon>Euteleostomi</taxon>
        <taxon>Actinopterygii</taxon>
        <taxon>Neopterygii</taxon>
        <taxon>Teleostei</taxon>
        <taxon>Anguilliformes</taxon>
        <taxon>Congridae</taxon>
        <taxon>Conger</taxon>
    </lineage>
</organism>
<feature type="domain" description="FAM234A/B beta-propeller" evidence="8">
    <location>
        <begin position="290"/>
        <end position="691"/>
    </location>
</feature>
<feature type="compositionally biased region" description="Gly residues" evidence="6">
    <location>
        <begin position="115"/>
        <end position="131"/>
    </location>
</feature>
<dbReference type="OrthoDB" id="9941159at2759"/>
<keyword evidence="3 7" id="KW-1133">Transmembrane helix</keyword>
<dbReference type="InterPro" id="IPR045232">
    <property type="entry name" value="FAM234"/>
</dbReference>
<evidence type="ECO:0000256" key="7">
    <source>
        <dbReference type="SAM" id="Phobius"/>
    </source>
</evidence>
<dbReference type="SUPFAM" id="SSF50998">
    <property type="entry name" value="Quinoprotein alcohol dehydrogenase-like"/>
    <property type="match status" value="1"/>
</dbReference>
<dbReference type="PANTHER" id="PTHR21419:SF25">
    <property type="entry name" value="PROTEIN FAM234B"/>
    <property type="match status" value="1"/>
</dbReference>
<keyword evidence="4 7" id="KW-0472">Membrane</keyword>
<feature type="region of interest" description="Disordered" evidence="6">
    <location>
        <begin position="259"/>
        <end position="288"/>
    </location>
</feature>
<dbReference type="SUPFAM" id="SSF69318">
    <property type="entry name" value="Integrin alpha N-terminal domain"/>
    <property type="match status" value="1"/>
</dbReference>
<dbReference type="GO" id="GO:0016020">
    <property type="term" value="C:membrane"/>
    <property type="evidence" value="ECO:0007669"/>
    <property type="project" value="UniProtKB-SubCell"/>
</dbReference>
<evidence type="ECO:0000256" key="1">
    <source>
        <dbReference type="ARBA" id="ARBA00004167"/>
    </source>
</evidence>
<dbReference type="InterPro" id="IPR015943">
    <property type="entry name" value="WD40/YVTN_repeat-like_dom_sf"/>
</dbReference>
<feature type="compositionally biased region" description="Basic and acidic residues" evidence="6">
    <location>
        <begin position="84"/>
        <end position="100"/>
    </location>
</feature>
<proteinExistence type="inferred from homology"/>